<dbReference type="PROSITE" id="PS00092">
    <property type="entry name" value="N6_MTASE"/>
    <property type="match status" value="1"/>
</dbReference>
<reference evidence="9" key="1">
    <citation type="journal article" date="2019" name="Int. J. Syst. Evol. Microbiol.">
        <title>The Global Catalogue of Microorganisms (GCM) 10K type strain sequencing project: providing services to taxonomists for standard genome sequencing and annotation.</title>
        <authorList>
            <consortium name="The Broad Institute Genomics Platform"/>
            <consortium name="The Broad Institute Genome Sequencing Center for Infectious Disease"/>
            <person name="Wu L."/>
            <person name="Ma J."/>
        </authorList>
    </citation>
    <scope>NUCLEOTIDE SEQUENCE [LARGE SCALE GENOMIC DNA]</scope>
    <source>
        <strain evidence="9">KCTC 23298</strain>
    </source>
</reference>
<proteinExistence type="inferred from homology"/>
<dbReference type="InterPro" id="IPR029063">
    <property type="entry name" value="SAM-dependent_MTases_sf"/>
</dbReference>
<feature type="binding site" evidence="5">
    <location>
        <position position="182"/>
    </location>
    <ligand>
        <name>S-adenosyl-L-methionine</name>
        <dbReference type="ChEBI" id="CHEBI:59789"/>
    </ligand>
</feature>
<dbReference type="InterPro" id="IPR004556">
    <property type="entry name" value="HemK-like"/>
</dbReference>
<gene>
    <name evidence="5 8" type="primary">prmC</name>
    <name evidence="8" type="ORF">GCM10007291_13960</name>
</gene>
<dbReference type="RefSeq" id="WP_189380567.1">
    <property type="nucleotide sequence ID" value="NZ_BMYI01000002.1"/>
</dbReference>
<evidence type="ECO:0000256" key="1">
    <source>
        <dbReference type="ARBA" id="ARBA00022603"/>
    </source>
</evidence>
<evidence type="ECO:0000259" key="6">
    <source>
        <dbReference type="Pfam" id="PF05175"/>
    </source>
</evidence>
<evidence type="ECO:0000256" key="3">
    <source>
        <dbReference type="ARBA" id="ARBA00022691"/>
    </source>
</evidence>
<dbReference type="EC" id="2.1.1.297" evidence="5"/>
<dbReference type="Gene3D" id="3.40.50.150">
    <property type="entry name" value="Vaccinia Virus protein VP39"/>
    <property type="match status" value="1"/>
</dbReference>
<name>A0ABQ3FB40_9RHOB</name>
<dbReference type="SUPFAM" id="SSF53335">
    <property type="entry name" value="S-adenosyl-L-methionine-dependent methyltransferases"/>
    <property type="match status" value="1"/>
</dbReference>
<keyword evidence="9" id="KW-1185">Reference proteome</keyword>
<feature type="domain" description="Methyltransferase small" evidence="6">
    <location>
        <begin position="100"/>
        <end position="189"/>
    </location>
</feature>
<keyword evidence="3 5" id="KW-0949">S-adenosyl-L-methionine</keyword>
<dbReference type="NCBIfam" id="TIGR03534">
    <property type="entry name" value="RF_mod_PrmC"/>
    <property type="match status" value="1"/>
</dbReference>
<dbReference type="Pfam" id="PF05175">
    <property type="entry name" value="MTS"/>
    <property type="match status" value="1"/>
</dbReference>
<dbReference type="InterPro" id="IPR002052">
    <property type="entry name" value="DNA_methylase_N6_adenine_CS"/>
</dbReference>
<dbReference type="HAMAP" id="MF_02126">
    <property type="entry name" value="RF_methyltr_PrmC"/>
    <property type="match status" value="1"/>
</dbReference>
<evidence type="ECO:0000313" key="9">
    <source>
        <dbReference type="Proteomes" id="UP000658305"/>
    </source>
</evidence>
<dbReference type="PANTHER" id="PTHR18895:SF74">
    <property type="entry name" value="MTRF1L RELEASE FACTOR GLUTAMINE METHYLTRANSFERASE"/>
    <property type="match status" value="1"/>
</dbReference>
<dbReference type="NCBIfam" id="TIGR00536">
    <property type="entry name" value="hemK_fam"/>
    <property type="match status" value="1"/>
</dbReference>
<evidence type="ECO:0000256" key="5">
    <source>
        <dbReference type="HAMAP-Rule" id="MF_02126"/>
    </source>
</evidence>
<feature type="binding site" evidence="5">
    <location>
        <position position="168"/>
    </location>
    <ligand>
        <name>S-adenosyl-L-methionine</name>
        <dbReference type="ChEBI" id="CHEBI:59789"/>
    </ligand>
</feature>
<dbReference type="Pfam" id="PF17827">
    <property type="entry name" value="PrmC_N"/>
    <property type="match status" value="1"/>
</dbReference>
<dbReference type="PANTHER" id="PTHR18895">
    <property type="entry name" value="HEMK METHYLTRANSFERASE"/>
    <property type="match status" value="1"/>
</dbReference>
<dbReference type="Proteomes" id="UP000658305">
    <property type="component" value="Unassembled WGS sequence"/>
</dbReference>
<feature type="binding site" evidence="5">
    <location>
        <begin position="116"/>
        <end position="120"/>
    </location>
    <ligand>
        <name>S-adenosyl-L-methionine</name>
        <dbReference type="ChEBI" id="CHEBI:59789"/>
    </ligand>
</feature>
<protein>
    <recommendedName>
        <fullName evidence="5">Release factor glutamine methyltransferase</fullName>
        <shortName evidence="5">RF MTase</shortName>
        <ecNumber evidence="5">2.1.1.297</ecNumber>
    </recommendedName>
    <alternativeName>
        <fullName evidence="5">N5-glutamine methyltransferase PrmC</fullName>
    </alternativeName>
    <alternativeName>
        <fullName evidence="5">Protein-(glutamine-N5) MTase PrmC</fullName>
    </alternativeName>
    <alternativeName>
        <fullName evidence="5">Protein-glutamine N-methyltransferase PrmC</fullName>
    </alternativeName>
</protein>
<dbReference type="EMBL" id="BMYI01000002">
    <property type="protein sequence ID" value="GHC16626.1"/>
    <property type="molecule type" value="Genomic_DNA"/>
</dbReference>
<comment type="caution">
    <text evidence="8">The sequence shown here is derived from an EMBL/GenBank/DDBJ whole genome shotgun (WGS) entry which is preliminary data.</text>
</comment>
<comment type="catalytic activity">
    <reaction evidence="4 5">
        <text>L-glutaminyl-[peptide chain release factor] + S-adenosyl-L-methionine = N(5)-methyl-L-glutaminyl-[peptide chain release factor] + S-adenosyl-L-homocysteine + H(+)</text>
        <dbReference type="Rhea" id="RHEA:42896"/>
        <dbReference type="Rhea" id="RHEA-COMP:10271"/>
        <dbReference type="Rhea" id="RHEA-COMP:10272"/>
        <dbReference type="ChEBI" id="CHEBI:15378"/>
        <dbReference type="ChEBI" id="CHEBI:30011"/>
        <dbReference type="ChEBI" id="CHEBI:57856"/>
        <dbReference type="ChEBI" id="CHEBI:59789"/>
        <dbReference type="ChEBI" id="CHEBI:61891"/>
        <dbReference type="EC" id="2.1.1.297"/>
    </reaction>
</comment>
<evidence type="ECO:0000256" key="2">
    <source>
        <dbReference type="ARBA" id="ARBA00022679"/>
    </source>
</evidence>
<dbReference type="GO" id="GO:0032259">
    <property type="term" value="P:methylation"/>
    <property type="evidence" value="ECO:0007669"/>
    <property type="project" value="UniProtKB-KW"/>
</dbReference>
<dbReference type="InterPro" id="IPR050320">
    <property type="entry name" value="N5-glutamine_MTase"/>
</dbReference>
<evidence type="ECO:0000313" key="8">
    <source>
        <dbReference type="EMBL" id="GHC16626.1"/>
    </source>
</evidence>
<dbReference type="InterPro" id="IPR019874">
    <property type="entry name" value="RF_methyltr_PrmC"/>
</dbReference>
<organism evidence="8 9">
    <name type="scientific">Gemmobacter nanjingensis</name>
    <dbReference type="NCBI Taxonomy" id="488454"/>
    <lineage>
        <taxon>Bacteria</taxon>
        <taxon>Pseudomonadati</taxon>
        <taxon>Pseudomonadota</taxon>
        <taxon>Alphaproteobacteria</taxon>
        <taxon>Rhodobacterales</taxon>
        <taxon>Paracoccaceae</taxon>
        <taxon>Gemmobacter</taxon>
    </lineage>
</organism>
<comment type="similarity">
    <text evidence="5">Belongs to the protein N5-glutamine methyltransferase family. PrmC subfamily.</text>
</comment>
<dbReference type="GO" id="GO:0008168">
    <property type="term" value="F:methyltransferase activity"/>
    <property type="evidence" value="ECO:0007669"/>
    <property type="project" value="UniProtKB-KW"/>
</dbReference>
<comment type="function">
    <text evidence="5">Methylates the class 1 translation termination release factors RF1/PrfA and RF2/PrfB on the glutamine residue of the universally conserved GGQ motif.</text>
</comment>
<dbReference type="InterPro" id="IPR007848">
    <property type="entry name" value="Small_mtfrase_dom"/>
</dbReference>
<keyword evidence="2 5" id="KW-0808">Transferase</keyword>
<evidence type="ECO:0000259" key="7">
    <source>
        <dbReference type="Pfam" id="PF17827"/>
    </source>
</evidence>
<dbReference type="Gene3D" id="1.10.8.10">
    <property type="entry name" value="DNA helicase RuvA subunit, C-terminal domain"/>
    <property type="match status" value="1"/>
</dbReference>
<feature type="binding site" evidence="5">
    <location>
        <position position="139"/>
    </location>
    <ligand>
        <name>S-adenosyl-L-methionine</name>
        <dbReference type="ChEBI" id="CHEBI:59789"/>
    </ligand>
</feature>
<evidence type="ECO:0000256" key="4">
    <source>
        <dbReference type="ARBA" id="ARBA00048391"/>
    </source>
</evidence>
<dbReference type="InterPro" id="IPR040758">
    <property type="entry name" value="PrmC_N"/>
</dbReference>
<sequence>MTAALAYREAVARLTAAGLPDAARDARLLMAHALEISADRVMLALHDPLPEAAAMRLEEAVTARLARQPVSQITGQRQFWGRSFRVTRDVLDPRPETETLVAEALAAPFSRILDLGTGSGAILLTLLAERSGATGIATDLSDAALEVARGNAVALGLTDRASFLQGDWFAPISGRFDLIVSNPPYIAADEMAGLSPEVREWEPHLALTPGGDGLDAYRAIAAGARDHLLPQGRLLVEIGPTQGAAVAALFTAAGLAQARILTDLDNRHRVVSAIAPQ</sequence>
<keyword evidence="1 5" id="KW-0489">Methyltransferase</keyword>
<accession>A0ABQ3FB40</accession>
<feature type="domain" description="Release factor glutamine methyltransferase N-terminal" evidence="7">
    <location>
        <begin position="6"/>
        <end position="75"/>
    </location>
</feature>
<feature type="binding site" evidence="5">
    <location>
        <begin position="182"/>
        <end position="185"/>
    </location>
    <ligand>
        <name>substrate</name>
    </ligand>
</feature>
<dbReference type="CDD" id="cd02440">
    <property type="entry name" value="AdoMet_MTases"/>
    <property type="match status" value="1"/>
</dbReference>